<protein>
    <recommendedName>
        <fullName evidence="3">histidine kinase</fullName>
        <ecNumber evidence="3">2.7.13.3</ecNumber>
    </recommendedName>
</protein>
<dbReference type="Gene3D" id="3.30.565.10">
    <property type="entry name" value="Histidine kinase-like ATPase, C-terminal domain"/>
    <property type="match status" value="1"/>
</dbReference>
<accession>A0A6J4MBT2</accession>
<evidence type="ECO:0000256" key="8">
    <source>
        <dbReference type="ARBA" id="ARBA00022777"/>
    </source>
</evidence>
<dbReference type="GO" id="GO:0005524">
    <property type="term" value="F:ATP binding"/>
    <property type="evidence" value="ECO:0007669"/>
    <property type="project" value="UniProtKB-KW"/>
</dbReference>
<evidence type="ECO:0000313" key="13">
    <source>
        <dbReference type="EMBL" id="CAA9355211.1"/>
    </source>
</evidence>
<dbReference type="InterPro" id="IPR003661">
    <property type="entry name" value="HisK_dim/P_dom"/>
</dbReference>
<dbReference type="CDD" id="cd00075">
    <property type="entry name" value="HATPase"/>
    <property type="match status" value="1"/>
</dbReference>
<feature type="domain" description="HAMP" evidence="12">
    <location>
        <begin position="125"/>
        <end position="179"/>
    </location>
</feature>
<dbReference type="SMART" id="SM00388">
    <property type="entry name" value="HisKA"/>
    <property type="match status" value="1"/>
</dbReference>
<dbReference type="PANTHER" id="PTHR44936:SF10">
    <property type="entry name" value="SENSOR PROTEIN RSTB"/>
    <property type="match status" value="1"/>
</dbReference>
<keyword evidence="7" id="KW-0547">Nucleotide-binding</keyword>
<dbReference type="InterPro" id="IPR036890">
    <property type="entry name" value="HATPase_C_sf"/>
</dbReference>
<evidence type="ECO:0000256" key="2">
    <source>
        <dbReference type="ARBA" id="ARBA00004651"/>
    </source>
</evidence>
<dbReference type="PROSITE" id="PS50885">
    <property type="entry name" value="HAMP"/>
    <property type="match status" value="1"/>
</dbReference>
<dbReference type="PRINTS" id="PR00344">
    <property type="entry name" value="BCTRLSENSOR"/>
</dbReference>
<evidence type="ECO:0000256" key="3">
    <source>
        <dbReference type="ARBA" id="ARBA00012438"/>
    </source>
</evidence>
<dbReference type="Pfam" id="PF00512">
    <property type="entry name" value="HisKA"/>
    <property type="match status" value="1"/>
</dbReference>
<dbReference type="Gene3D" id="6.10.340.10">
    <property type="match status" value="1"/>
</dbReference>
<dbReference type="InterPro" id="IPR004358">
    <property type="entry name" value="Sig_transdc_His_kin-like_C"/>
</dbReference>
<dbReference type="SUPFAM" id="SSF55874">
    <property type="entry name" value="ATPase domain of HSP90 chaperone/DNA topoisomerase II/histidine kinase"/>
    <property type="match status" value="1"/>
</dbReference>
<dbReference type="InterPro" id="IPR036097">
    <property type="entry name" value="HisK_dim/P_sf"/>
</dbReference>
<evidence type="ECO:0000256" key="10">
    <source>
        <dbReference type="SAM" id="Phobius"/>
    </source>
</evidence>
<evidence type="ECO:0000259" key="12">
    <source>
        <dbReference type="PROSITE" id="PS50885"/>
    </source>
</evidence>
<sequence length="411" mass="44408">MAQRRSFEGRIRRALILFSVLPTVALLAGGTYVVLRTASLSDTVQAWERVGESGGGLIRAAEASRDPALVAAARAHRAELEQSVTNARRWEFILRRAVVWFTAAGALVGLVLAALAVRASRQMGHRLCQPVDELAGWAGRVARGEPLPDTDPAAEGGDEFGVLRDAFRRMARELDEARARELEAERMRTWVGMARRVAHELKNPLTPIRFALRTLERGGASASGPEREALDTLAEESARLEELARAFAQFGRLPEGPPSDVDLRELLEYLLRTHLPAASAPRLRVPVELPMVHGHYDALSRAFANLLLNAGDAVGPDARPGSVQVVARAAEGWVEVRVLDAGPGIPPENLERIWEPDFTTKSRGTGLGLALVKQAVEAHGGRASARNRPEGGAEFRVVLPLAPDAVAAQPA</sequence>
<evidence type="ECO:0000256" key="7">
    <source>
        <dbReference type="ARBA" id="ARBA00022741"/>
    </source>
</evidence>
<keyword evidence="4" id="KW-1003">Cell membrane</keyword>
<reference evidence="13" key="1">
    <citation type="submission" date="2020-02" db="EMBL/GenBank/DDBJ databases">
        <authorList>
            <person name="Meier V. D."/>
        </authorList>
    </citation>
    <scope>NUCLEOTIDE SEQUENCE</scope>
    <source>
        <strain evidence="13">AVDCRST_MAG68</strain>
    </source>
</reference>
<dbReference type="InterPro" id="IPR005467">
    <property type="entry name" value="His_kinase_dom"/>
</dbReference>
<dbReference type="InterPro" id="IPR050980">
    <property type="entry name" value="2C_sensor_his_kinase"/>
</dbReference>
<dbReference type="SMART" id="SM00304">
    <property type="entry name" value="HAMP"/>
    <property type="match status" value="1"/>
</dbReference>
<dbReference type="InterPro" id="IPR003660">
    <property type="entry name" value="HAMP_dom"/>
</dbReference>
<feature type="transmembrane region" description="Helical" evidence="10">
    <location>
        <begin position="14"/>
        <end position="35"/>
    </location>
</feature>
<organism evidence="13">
    <name type="scientific">uncultured Gemmatimonadota bacterium</name>
    <dbReference type="NCBI Taxonomy" id="203437"/>
    <lineage>
        <taxon>Bacteria</taxon>
        <taxon>Pseudomonadati</taxon>
        <taxon>Gemmatimonadota</taxon>
        <taxon>environmental samples</taxon>
    </lineage>
</organism>
<name>A0A6J4MBT2_9BACT</name>
<evidence type="ECO:0000259" key="11">
    <source>
        <dbReference type="PROSITE" id="PS50109"/>
    </source>
</evidence>
<keyword evidence="10" id="KW-1133">Transmembrane helix</keyword>
<dbReference type="SMART" id="SM00387">
    <property type="entry name" value="HATPase_c"/>
    <property type="match status" value="1"/>
</dbReference>
<keyword evidence="5" id="KW-0597">Phosphoprotein</keyword>
<gene>
    <name evidence="13" type="ORF">AVDCRST_MAG68-3901</name>
</gene>
<evidence type="ECO:0000256" key="5">
    <source>
        <dbReference type="ARBA" id="ARBA00022553"/>
    </source>
</evidence>
<feature type="domain" description="Histidine kinase" evidence="11">
    <location>
        <begin position="196"/>
        <end position="403"/>
    </location>
</feature>
<dbReference type="GO" id="GO:0000155">
    <property type="term" value="F:phosphorelay sensor kinase activity"/>
    <property type="evidence" value="ECO:0007669"/>
    <property type="project" value="InterPro"/>
</dbReference>
<dbReference type="PANTHER" id="PTHR44936">
    <property type="entry name" value="SENSOR PROTEIN CREC"/>
    <property type="match status" value="1"/>
</dbReference>
<dbReference type="InterPro" id="IPR003594">
    <property type="entry name" value="HATPase_dom"/>
</dbReference>
<keyword evidence="6" id="KW-0808">Transferase</keyword>
<dbReference type="Gene3D" id="1.10.287.130">
    <property type="match status" value="1"/>
</dbReference>
<keyword evidence="10" id="KW-0472">Membrane</keyword>
<dbReference type="Pfam" id="PF00672">
    <property type="entry name" value="HAMP"/>
    <property type="match status" value="1"/>
</dbReference>
<dbReference type="PROSITE" id="PS50109">
    <property type="entry name" value="HIS_KIN"/>
    <property type="match status" value="1"/>
</dbReference>
<feature type="transmembrane region" description="Helical" evidence="10">
    <location>
        <begin position="97"/>
        <end position="117"/>
    </location>
</feature>
<evidence type="ECO:0000256" key="6">
    <source>
        <dbReference type="ARBA" id="ARBA00022679"/>
    </source>
</evidence>
<dbReference type="EC" id="2.7.13.3" evidence="3"/>
<comment type="catalytic activity">
    <reaction evidence="1">
        <text>ATP + protein L-histidine = ADP + protein N-phospho-L-histidine.</text>
        <dbReference type="EC" id="2.7.13.3"/>
    </reaction>
</comment>
<dbReference type="Pfam" id="PF02518">
    <property type="entry name" value="HATPase_c"/>
    <property type="match status" value="1"/>
</dbReference>
<evidence type="ECO:0000256" key="9">
    <source>
        <dbReference type="ARBA" id="ARBA00022840"/>
    </source>
</evidence>
<dbReference type="AlphaFoldDB" id="A0A6J4MBT2"/>
<keyword evidence="8" id="KW-0418">Kinase</keyword>
<proteinExistence type="predicted"/>
<evidence type="ECO:0000256" key="4">
    <source>
        <dbReference type="ARBA" id="ARBA00022475"/>
    </source>
</evidence>
<dbReference type="GO" id="GO:0005886">
    <property type="term" value="C:plasma membrane"/>
    <property type="evidence" value="ECO:0007669"/>
    <property type="project" value="UniProtKB-SubCell"/>
</dbReference>
<evidence type="ECO:0000256" key="1">
    <source>
        <dbReference type="ARBA" id="ARBA00000085"/>
    </source>
</evidence>
<dbReference type="EMBL" id="CADCTW010000186">
    <property type="protein sequence ID" value="CAA9355211.1"/>
    <property type="molecule type" value="Genomic_DNA"/>
</dbReference>
<keyword evidence="10" id="KW-0812">Transmembrane</keyword>
<dbReference type="CDD" id="cd00082">
    <property type="entry name" value="HisKA"/>
    <property type="match status" value="1"/>
</dbReference>
<dbReference type="SUPFAM" id="SSF47384">
    <property type="entry name" value="Homodimeric domain of signal transducing histidine kinase"/>
    <property type="match status" value="1"/>
</dbReference>
<comment type="subcellular location">
    <subcellularLocation>
        <location evidence="2">Cell membrane</location>
        <topology evidence="2">Multi-pass membrane protein</topology>
    </subcellularLocation>
</comment>
<keyword evidence="9" id="KW-0067">ATP-binding</keyword>